<evidence type="ECO:0000256" key="7">
    <source>
        <dbReference type="PROSITE-ProRule" id="PRU00023"/>
    </source>
</evidence>
<evidence type="ECO:0000256" key="9">
    <source>
        <dbReference type="SAM" id="Phobius"/>
    </source>
</evidence>
<gene>
    <name evidence="11" type="ORF">K2173_004266</name>
</gene>
<dbReference type="Proteomes" id="UP001159364">
    <property type="component" value="Linkage Group LG01"/>
</dbReference>
<feature type="compositionally biased region" description="Polar residues" evidence="8">
    <location>
        <begin position="657"/>
        <end position="675"/>
    </location>
</feature>
<evidence type="ECO:0000313" key="11">
    <source>
        <dbReference type="EMBL" id="KAJ8773436.1"/>
    </source>
</evidence>
<feature type="region of interest" description="Disordered" evidence="8">
    <location>
        <begin position="651"/>
        <end position="681"/>
    </location>
</feature>
<dbReference type="GO" id="GO:0005886">
    <property type="term" value="C:plasma membrane"/>
    <property type="evidence" value="ECO:0007669"/>
    <property type="project" value="TreeGrafter"/>
</dbReference>
<reference evidence="11 12" key="1">
    <citation type="submission" date="2021-09" db="EMBL/GenBank/DDBJ databases">
        <title>Genomic insights and catalytic innovation underlie evolution of tropane alkaloids biosynthesis.</title>
        <authorList>
            <person name="Wang Y.-J."/>
            <person name="Tian T."/>
            <person name="Huang J.-P."/>
            <person name="Huang S.-X."/>
        </authorList>
    </citation>
    <scope>NUCLEOTIDE SEQUENCE [LARGE SCALE GENOMIC DNA]</scope>
    <source>
        <strain evidence="11">KIB-2018</strain>
        <tissue evidence="11">Leaf</tissue>
    </source>
</reference>
<dbReference type="AlphaFoldDB" id="A0AAV8U2E0"/>
<keyword evidence="4 9" id="KW-1133">Transmembrane helix</keyword>
<feature type="transmembrane region" description="Helical" evidence="9">
    <location>
        <begin position="589"/>
        <end position="610"/>
    </location>
</feature>
<evidence type="ECO:0000256" key="5">
    <source>
        <dbReference type="ARBA" id="ARBA00023043"/>
    </source>
</evidence>
<sequence length="681" mass="75988">MDPRLFEAIMNNDITSFLNLVQENQGMMEQRTAVTCDSVLHLAARFGHMELVRELVRLCPEMVIAEDKNLNTPCHEACRRGNAKMLFWLLEVNPQSACKLNSEKQSLLSVACSYGYLDLVRLLLNLPELLKLEEDGFDQTCLHIAALHGHTGIVNELLRAFPRLAKNIDKSGNSPLHHACKEGHAYITRLLLRHDTSVAFQYNHYGYSPLHLAVMNGKVPILVEFLSRAPSSYQQLTQDGETVLHLAVKYSQNNIFLFLAQKFNITDLLNCQDRYGNSILHLALKEKQYQIAEHLIRKTTFKVNARNCDGFTALDILNEVEASEESRSLQALLIATGGKRSTEGSTQTSEAIKPGFDPMPSIKRSPRSEDLADISKSFSPSPSSPTTSLSSVSGNSSPNNGLGDGNDIVISQSMDIHRFPSPDSLRYWSARVSSKRNFVVAAIDQCQIGDRKGSKKSKSDPVSPSNMQQKHTIERQLEVLREPHNRRQKKLQEVHNEALQNARNTVTLVAVLIATVTFAAGISPPGGVYQEGPMKGKAIAGRTIAFKVFALSNNVALFISLSIVVILVSIIPFRRRPQMNILMIAHKAMWLAVSFMATSYVAATWVIMPYSKGEEWVLVSLLAVGGSIMGMVFLGLSVMLIEHWQRKRKWRKDTRQGDANQNSDSHNSDVESTFQKGYHSY</sequence>
<feature type="domain" description="PGG" evidence="10">
    <location>
        <begin position="497"/>
        <end position="606"/>
    </location>
</feature>
<feature type="transmembrane region" description="Helical" evidence="9">
    <location>
        <begin position="616"/>
        <end position="641"/>
    </location>
</feature>
<dbReference type="SUPFAM" id="SSF48403">
    <property type="entry name" value="Ankyrin repeat"/>
    <property type="match status" value="2"/>
</dbReference>
<feature type="region of interest" description="Disordered" evidence="8">
    <location>
        <begin position="339"/>
        <end position="408"/>
    </location>
</feature>
<evidence type="ECO:0000256" key="1">
    <source>
        <dbReference type="ARBA" id="ARBA00004141"/>
    </source>
</evidence>
<evidence type="ECO:0000259" key="10">
    <source>
        <dbReference type="Pfam" id="PF13962"/>
    </source>
</evidence>
<dbReference type="SMART" id="SM00248">
    <property type="entry name" value="ANK"/>
    <property type="match status" value="8"/>
</dbReference>
<dbReference type="Pfam" id="PF13962">
    <property type="entry name" value="PGG"/>
    <property type="match status" value="1"/>
</dbReference>
<dbReference type="PANTHER" id="PTHR24186">
    <property type="entry name" value="PROTEIN PHOSPHATASE 1 REGULATORY SUBUNIT"/>
    <property type="match status" value="1"/>
</dbReference>
<keyword evidence="5 7" id="KW-0040">ANK repeat</keyword>
<feature type="repeat" description="ANK" evidence="7">
    <location>
        <begin position="205"/>
        <end position="226"/>
    </location>
</feature>
<evidence type="ECO:0000256" key="8">
    <source>
        <dbReference type="SAM" id="MobiDB-lite"/>
    </source>
</evidence>
<comment type="subcellular location">
    <subcellularLocation>
        <location evidence="1">Membrane</location>
        <topology evidence="1">Multi-pass membrane protein</topology>
    </subcellularLocation>
</comment>
<dbReference type="InterPro" id="IPR036770">
    <property type="entry name" value="Ankyrin_rpt-contain_sf"/>
</dbReference>
<dbReference type="PROSITE" id="PS50088">
    <property type="entry name" value="ANK_REPEAT"/>
    <property type="match status" value="2"/>
</dbReference>
<name>A0AAV8U2E0_9ROSI</name>
<organism evidence="11 12">
    <name type="scientific">Erythroxylum novogranatense</name>
    <dbReference type="NCBI Taxonomy" id="1862640"/>
    <lineage>
        <taxon>Eukaryota</taxon>
        <taxon>Viridiplantae</taxon>
        <taxon>Streptophyta</taxon>
        <taxon>Embryophyta</taxon>
        <taxon>Tracheophyta</taxon>
        <taxon>Spermatophyta</taxon>
        <taxon>Magnoliopsida</taxon>
        <taxon>eudicotyledons</taxon>
        <taxon>Gunneridae</taxon>
        <taxon>Pentapetalae</taxon>
        <taxon>rosids</taxon>
        <taxon>fabids</taxon>
        <taxon>Malpighiales</taxon>
        <taxon>Erythroxylaceae</taxon>
        <taxon>Erythroxylum</taxon>
    </lineage>
</organism>
<feature type="repeat" description="ANK" evidence="7">
    <location>
        <begin position="171"/>
        <end position="203"/>
    </location>
</feature>
<evidence type="ECO:0000256" key="2">
    <source>
        <dbReference type="ARBA" id="ARBA00022692"/>
    </source>
</evidence>
<dbReference type="Pfam" id="PF12796">
    <property type="entry name" value="Ank_2"/>
    <property type="match status" value="3"/>
</dbReference>
<evidence type="ECO:0000256" key="3">
    <source>
        <dbReference type="ARBA" id="ARBA00022737"/>
    </source>
</evidence>
<dbReference type="PANTHER" id="PTHR24186:SF38">
    <property type="entry name" value="ANKYRIN REPEAT FAMILY PROTEIN"/>
    <property type="match status" value="1"/>
</dbReference>
<dbReference type="InterPro" id="IPR026961">
    <property type="entry name" value="PGG_dom"/>
</dbReference>
<keyword evidence="3" id="KW-0677">Repeat</keyword>
<dbReference type="Gene3D" id="1.25.40.20">
    <property type="entry name" value="Ankyrin repeat-containing domain"/>
    <property type="match status" value="2"/>
</dbReference>
<feature type="transmembrane region" description="Helical" evidence="9">
    <location>
        <begin position="544"/>
        <end position="568"/>
    </location>
</feature>
<evidence type="ECO:0000256" key="4">
    <source>
        <dbReference type="ARBA" id="ARBA00022989"/>
    </source>
</evidence>
<keyword evidence="6 9" id="KW-0472">Membrane</keyword>
<proteinExistence type="predicted"/>
<evidence type="ECO:0000256" key="6">
    <source>
        <dbReference type="ARBA" id="ARBA00023136"/>
    </source>
</evidence>
<feature type="region of interest" description="Disordered" evidence="8">
    <location>
        <begin position="449"/>
        <end position="471"/>
    </location>
</feature>
<protein>
    <recommendedName>
        <fullName evidence="10">PGG domain-containing protein</fullName>
    </recommendedName>
</protein>
<dbReference type="InterPro" id="IPR002110">
    <property type="entry name" value="Ankyrin_rpt"/>
</dbReference>
<accession>A0AAV8U2E0</accession>
<keyword evidence="12" id="KW-1185">Reference proteome</keyword>
<feature type="compositionally biased region" description="Low complexity" evidence="8">
    <location>
        <begin position="375"/>
        <end position="401"/>
    </location>
</feature>
<comment type="caution">
    <text evidence="11">The sequence shown here is derived from an EMBL/GenBank/DDBJ whole genome shotgun (WGS) entry which is preliminary data.</text>
</comment>
<dbReference type="EMBL" id="JAIWQS010000001">
    <property type="protein sequence ID" value="KAJ8773436.1"/>
    <property type="molecule type" value="Genomic_DNA"/>
</dbReference>
<evidence type="ECO:0000313" key="12">
    <source>
        <dbReference type="Proteomes" id="UP001159364"/>
    </source>
</evidence>
<dbReference type="PROSITE" id="PS50297">
    <property type="entry name" value="ANK_REP_REGION"/>
    <property type="match status" value="2"/>
</dbReference>
<keyword evidence="2 9" id="KW-0812">Transmembrane</keyword>